<dbReference type="EMBL" id="CP014209">
    <property type="protein sequence ID" value="ANC30599.1"/>
    <property type="molecule type" value="Genomic_DNA"/>
</dbReference>
<evidence type="ECO:0000256" key="1">
    <source>
        <dbReference type="SAM" id="Phobius"/>
    </source>
</evidence>
<keyword evidence="1" id="KW-0472">Membrane</keyword>
<dbReference type="RefSeq" id="WP_068201860.1">
    <property type="nucleotide sequence ID" value="NZ_CP014209.1"/>
</dbReference>
<accession>A0A168EXD7</accession>
<protein>
    <submittedName>
        <fullName evidence="2">Branched-chain amino acid transport protein (AzlD)</fullName>
    </submittedName>
</protein>
<dbReference type="AlphaFoldDB" id="A0A168EXD7"/>
<dbReference type="STRING" id="1300344.I598_1030"/>
<organism evidence="2 3">
    <name type="scientific">Isoptericola dokdonensis DS-3</name>
    <dbReference type="NCBI Taxonomy" id="1300344"/>
    <lineage>
        <taxon>Bacteria</taxon>
        <taxon>Bacillati</taxon>
        <taxon>Actinomycetota</taxon>
        <taxon>Actinomycetes</taxon>
        <taxon>Micrococcales</taxon>
        <taxon>Promicromonosporaceae</taxon>
        <taxon>Isoptericola</taxon>
    </lineage>
</organism>
<dbReference type="InterPro" id="IPR008407">
    <property type="entry name" value="Brnchd-chn_aa_trnsp_AzlD"/>
</dbReference>
<feature type="transmembrane region" description="Helical" evidence="1">
    <location>
        <begin position="43"/>
        <end position="61"/>
    </location>
</feature>
<evidence type="ECO:0000313" key="3">
    <source>
        <dbReference type="Proteomes" id="UP000076794"/>
    </source>
</evidence>
<reference evidence="2 3" key="1">
    <citation type="submission" date="2016-01" db="EMBL/GenBank/DDBJ databases">
        <title>Complete genome sequence of a soil Actinobacterium, Isoptericola dokdonensis DS-3.</title>
        <authorList>
            <person name="Kwon S.-K."/>
            <person name="Kim J.F."/>
        </authorList>
    </citation>
    <scope>NUCLEOTIDE SEQUENCE [LARGE SCALE GENOMIC DNA]</scope>
    <source>
        <strain evidence="2 3">DS-3</strain>
    </source>
</reference>
<dbReference type="Proteomes" id="UP000076794">
    <property type="component" value="Chromosome"/>
</dbReference>
<dbReference type="KEGG" id="ido:I598_1030"/>
<evidence type="ECO:0000313" key="2">
    <source>
        <dbReference type="EMBL" id="ANC30599.1"/>
    </source>
</evidence>
<keyword evidence="1" id="KW-1133">Transmembrane helix</keyword>
<proteinExistence type="predicted"/>
<dbReference type="Pfam" id="PF05437">
    <property type="entry name" value="AzlD"/>
    <property type="match status" value="1"/>
</dbReference>
<sequence length="106" mass="10962">MTPTVLWVCVLVSSLLAFGLKLAGHLVPQHWLATERVQRTSTLVTVALLVSLVVVQTFADGQAVVVDARVPALAVAAVALALRAPFLLVVVLAAATAAGLRALGWG</sequence>
<feature type="transmembrane region" description="Helical" evidence="1">
    <location>
        <begin position="73"/>
        <end position="100"/>
    </location>
</feature>
<keyword evidence="1" id="KW-0812">Transmembrane</keyword>
<keyword evidence="3" id="KW-1185">Reference proteome</keyword>
<dbReference type="PATRIC" id="fig|1300344.3.peg.1033"/>
<gene>
    <name evidence="2" type="ORF">I598_1030</name>
</gene>
<name>A0A168EXD7_9MICO</name>